<feature type="domain" description="Secretion system C-terminal sorting" evidence="2">
    <location>
        <begin position="202"/>
        <end position="277"/>
    </location>
</feature>
<evidence type="ECO:0000259" key="2">
    <source>
        <dbReference type="Pfam" id="PF18962"/>
    </source>
</evidence>
<reference evidence="3 4" key="1">
    <citation type="submission" date="2018-09" db="EMBL/GenBank/DDBJ databases">
        <title>Genome sequencing of strain 6GH32-13.</title>
        <authorList>
            <person name="Weon H.-Y."/>
            <person name="Heo J."/>
            <person name="Kwon S.-W."/>
        </authorList>
    </citation>
    <scope>NUCLEOTIDE SEQUENCE [LARGE SCALE GENOMIC DNA]</scope>
    <source>
        <strain evidence="3 4">5GH32-13</strain>
    </source>
</reference>
<dbReference type="InterPro" id="IPR013783">
    <property type="entry name" value="Ig-like_fold"/>
</dbReference>
<evidence type="ECO:0000313" key="3">
    <source>
        <dbReference type="EMBL" id="AXY73506.1"/>
    </source>
</evidence>
<dbReference type="InterPro" id="IPR026444">
    <property type="entry name" value="Secre_tail"/>
</dbReference>
<sequence>MNNNIFLPRITKMTGLLAAMLGSQALVAQMNPLSLGTIQAGDSVVIVYDVNINNPLPPGTLQISNQGSLSGAGFATFLTNYPGTATANDATITLLNVALPMKLISFTAQEKNNTIVLNWKATAESQLRRYEVERSVDGRNFTKIGEVAARNAAGAIAYSLVDQSPNNGSNYYRLRVEDLDGAAEYSQILRLTLHNGGQVIAIYPNPVINSSFVLQFSHVPQDDYRLEVYNSIGSRVFSQSIKHPGRSSTQTIQMGTVAPGIYHIAIRGANLSFSKTVTVQ</sequence>
<keyword evidence="1" id="KW-0732">Signal</keyword>
<accession>A0A3B7MKE6</accession>
<dbReference type="AlphaFoldDB" id="A0A3B7MKE6"/>
<dbReference type="OrthoDB" id="680568at2"/>
<dbReference type="Gene3D" id="2.60.40.10">
    <property type="entry name" value="Immunoglobulins"/>
    <property type="match status" value="1"/>
</dbReference>
<protein>
    <submittedName>
        <fullName evidence="3">T9SS C-terminal target domain-containing protein</fullName>
    </submittedName>
</protein>
<feature type="chain" id="PRO_5017549242" evidence="1">
    <location>
        <begin position="29"/>
        <end position="280"/>
    </location>
</feature>
<dbReference type="EMBL" id="CP032157">
    <property type="protein sequence ID" value="AXY73506.1"/>
    <property type="molecule type" value="Genomic_DNA"/>
</dbReference>
<dbReference type="RefSeq" id="WP_119049344.1">
    <property type="nucleotide sequence ID" value="NZ_CP032157.1"/>
</dbReference>
<organism evidence="3 4">
    <name type="scientific">Paraflavitalea soli</name>
    <dbReference type="NCBI Taxonomy" id="2315862"/>
    <lineage>
        <taxon>Bacteria</taxon>
        <taxon>Pseudomonadati</taxon>
        <taxon>Bacteroidota</taxon>
        <taxon>Chitinophagia</taxon>
        <taxon>Chitinophagales</taxon>
        <taxon>Chitinophagaceae</taxon>
        <taxon>Paraflavitalea</taxon>
    </lineage>
</organism>
<gene>
    <name evidence="3" type="ORF">D3H65_05730</name>
</gene>
<keyword evidence="4" id="KW-1185">Reference proteome</keyword>
<dbReference type="NCBIfam" id="TIGR04183">
    <property type="entry name" value="Por_Secre_tail"/>
    <property type="match status" value="1"/>
</dbReference>
<dbReference type="Proteomes" id="UP000263900">
    <property type="component" value="Chromosome"/>
</dbReference>
<dbReference type="Pfam" id="PF18962">
    <property type="entry name" value="Por_Secre_tail"/>
    <property type="match status" value="1"/>
</dbReference>
<feature type="signal peptide" evidence="1">
    <location>
        <begin position="1"/>
        <end position="28"/>
    </location>
</feature>
<evidence type="ECO:0000313" key="4">
    <source>
        <dbReference type="Proteomes" id="UP000263900"/>
    </source>
</evidence>
<dbReference type="KEGG" id="pseg:D3H65_05730"/>
<proteinExistence type="predicted"/>
<evidence type="ECO:0000256" key="1">
    <source>
        <dbReference type="SAM" id="SignalP"/>
    </source>
</evidence>
<name>A0A3B7MKE6_9BACT</name>